<organism evidence="2 3">
    <name type="scientific">Wenjunlia tyrosinilytica</name>
    <dbReference type="NCBI Taxonomy" id="1544741"/>
    <lineage>
        <taxon>Bacteria</taxon>
        <taxon>Bacillati</taxon>
        <taxon>Actinomycetota</taxon>
        <taxon>Actinomycetes</taxon>
        <taxon>Kitasatosporales</taxon>
        <taxon>Streptomycetaceae</taxon>
        <taxon>Wenjunlia</taxon>
    </lineage>
</organism>
<dbReference type="InterPro" id="IPR033247">
    <property type="entry name" value="Transketolase_fam"/>
</dbReference>
<evidence type="ECO:0000313" key="2">
    <source>
        <dbReference type="EMBL" id="GGO99042.1"/>
    </source>
</evidence>
<dbReference type="PANTHER" id="PTHR43522">
    <property type="entry name" value="TRANSKETOLASE"/>
    <property type="match status" value="1"/>
</dbReference>
<dbReference type="Gene3D" id="3.40.50.970">
    <property type="match status" value="1"/>
</dbReference>
<dbReference type="GO" id="GO:0004802">
    <property type="term" value="F:transketolase activity"/>
    <property type="evidence" value="ECO:0007669"/>
    <property type="project" value="TreeGrafter"/>
</dbReference>
<dbReference type="EMBL" id="BMMS01000042">
    <property type="protein sequence ID" value="GGO99042.1"/>
    <property type="molecule type" value="Genomic_DNA"/>
</dbReference>
<protein>
    <submittedName>
        <fullName evidence="2">Uncharacterized protein</fullName>
    </submittedName>
</protein>
<dbReference type="Proteomes" id="UP000641932">
    <property type="component" value="Unassembled WGS sequence"/>
</dbReference>
<dbReference type="GO" id="GO:0005829">
    <property type="term" value="C:cytosol"/>
    <property type="evidence" value="ECO:0007669"/>
    <property type="project" value="TreeGrafter"/>
</dbReference>
<gene>
    <name evidence="2" type="ORF">GCM10012280_64600</name>
</gene>
<comment type="caution">
    <text evidence="2">The sequence shown here is derived from an EMBL/GenBank/DDBJ whole genome shotgun (WGS) entry which is preliminary data.</text>
</comment>
<dbReference type="SUPFAM" id="SSF52518">
    <property type="entry name" value="Thiamin diphosphate-binding fold (THDP-binding)"/>
    <property type="match status" value="1"/>
</dbReference>
<accession>A0A917ZXX8</accession>
<evidence type="ECO:0000313" key="3">
    <source>
        <dbReference type="Proteomes" id="UP000641932"/>
    </source>
</evidence>
<dbReference type="GO" id="GO:0000287">
    <property type="term" value="F:magnesium ion binding"/>
    <property type="evidence" value="ECO:0007669"/>
    <property type="project" value="UniProtKB-ARBA"/>
</dbReference>
<reference evidence="2" key="2">
    <citation type="submission" date="2020-09" db="EMBL/GenBank/DDBJ databases">
        <authorList>
            <person name="Sun Q."/>
            <person name="Zhou Y."/>
        </authorList>
    </citation>
    <scope>NUCLEOTIDE SEQUENCE</scope>
    <source>
        <strain evidence="2">CGMCC 4.7201</strain>
    </source>
</reference>
<evidence type="ECO:0000256" key="1">
    <source>
        <dbReference type="SAM" id="MobiDB-lite"/>
    </source>
</evidence>
<dbReference type="PANTHER" id="PTHR43522:SF2">
    <property type="entry name" value="TRANSKETOLASE 1-RELATED"/>
    <property type="match status" value="1"/>
</dbReference>
<dbReference type="GO" id="GO:0006098">
    <property type="term" value="P:pentose-phosphate shunt"/>
    <property type="evidence" value="ECO:0007669"/>
    <property type="project" value="TreeGrafter"/>
</dbReference>
<sequence length="91" mass="9693">MWPGRAAHPERAGLLDRLQARRLPDGWTEALPDFPADPKGMATRAASAEVLSALPPVLPELWGGSADLAGSNDTTMDGEPSFVPADRQTKD</sequence>
<dbReference type="AlphaFoldDB" id="A0A917ZXX8"/>
<dbReference type="InterPro" id="IPR029061">
    <property type="entry name" value="THDP-binding"/>
</dbReference>
<reference evidence="2" key="1">
    <citation type="journal article" date="2014" name="Int. J. Syst. Evol. Microbiol.">
        <title>Complete genome sequence of Corynebacterium casei LMG S-19264T (=DSM 44701T), isolated from a smear-ripened cheese.</title>
        <authorList>
            <consortium name="US DOE Joint Genome Institute (JGI-PGF)"/>
            <person name="Walter F."/>
            <person name="Albersmeier A."/>
            <person name="Kalinowski J."/>
            <person name="Ruckert C."/>
        </authorList>
    </citation>
    <scope>NUCLEOTIDE SEQUENCE</scope>
    <source>
        <strain evidence="2">CGMCC 4.7201</strain>
    </source>
</reference>
<name>A0A917ZXX8_9ACTN</name>
<proteinExistence type="predicted"/>
<keyword evidence="3" id="KW-1185">Reference proteome</keyword>
<feature type="region of interest" description="Disordered" evidence="1">
    <location>
        <begin position="64"/>
        <end position="91"/>
    </location>
</feature>